<evidence type="ECO:0000313" key="4">
    <source>
        <dbReference type="EMBL" id="SCC61577.1"/>
    </source>
</evidence>
<sequence length="184" mass="21197">MTVRKLPSGKWLCECYPHGATGSRTRKQFATKGEALSFERRLMNRISTDGIGSGSGPRLSELIDRWYEMYGKALTSGEERKNKLLAICERLNDPFASDFNKNVFAVYRERRLSGEWNQKGKKKLSEATVNREQSYLHAVFAELKRLGEWHGENPLSGIRKFKEEEQELAFLYQGKIISPACRMR</sequence>
<keyword evidence="5" id="KW-1185">Reference proteome</keyword>
<keyword evidence="2" id="KW-0238">DNA-binding</keyword>
<keyword evidence="1" id="KW-0229">DNA integration</keyword>
<gene>
    <name evidence="4" type="ORF">GA0061070_10484</name>
</gene>
<dbReference type="SUPFAM" id="SSF56349">
    <property type="entry name" value="DNA breaking-rejoining enzymes"/>
    <property type="match status" value="1"/>
</dbReference>
<protein>
    <recommendedName>
        <fullName evidence="3">Core-binding (CB) domain-containing protein</fullName>
    </recommendedName>
</protein>
<dbReference type="GO" id="GO:0003677">
    <property type="term" value="F:DNA binding"/>
    <property type="evidence" value="ECO:0007669"/>
    <property type="project" value="UniProtKB-UniRule"/>
</dbReference>
<reference evidence="5" key="1">
    <citation type="submission" date="2016-08" db="EMBL/GenBank/DDBJ databases">
        <authorList>
            <person name="Varghese N."/>
            <person name="Submissions Spin"/>
        </authorList>
    </citation>
    <scope>NUCLEOTIDE SEQUENCE [LARGE SCALE GENOMIC DNA]</scope>
    <source>
        <strain evidence="5">REICA_142</strain>
    </source>
</reference>
<dbReference type="GO" id="GO:0015074">
    <property type="term" value="P:DNA integration"/>
    <property type="evidence" value="ECO:0007669"/>
    <property type="project" value="UniProtKB-KW"/>
</dbReference>
<dbReference type="AlphaFoldDB" id="A0A1C4G032"/>
<dbReference type="EMBL" id="FMBC01000048">
    <property type="protein sequence ID" value="SCC61577.1"/>
    <property type="molecule type" value="Genomic_DNA"/>
</dbReference>
<dbReference type="InterPro" id="IPR057084">
    <property type="entry name" value="Int_N"/>
</dbReference>
<dbReference type="InterPro" id="IPR044068">
    <property type="entry name" value="CB"/>
</dbReference>
<organism evidence="4 5">
    <name type="scientific">Kosakonia oryziphila</name>
    <dbReference type="NCBI Taxonomy" id="1005667"/>
    <lineage>
        <taxon>Bacteria</taxon>
        <taxon>Pseudomonadati</taxon>
        <taxon>Pseudomonadota</taxon>
        <taxon>Gammaproteobacteria</taxon>
        <taxon>Enterobacterales</taxon>
        <taxon>Enterobacteriaceae</taxon>
        <taxon>Kosakonia</taxon>
    </lineage>
</organism>
<evidence type="ECO:0000259" key="3">
    <source>
        <dbReference type="PROSITE" id="PS51900"/>
    </source>
</evidence>
<dbReference type="InterPro" id="IPR011010">
    <property type="entry name" value="DNA_brk_join_enz"/>
</dbReference>
<evidence type="ECO:0000313" key="5">
    <source>
        <dbReference type="Proteomes" id="UP000198515"/>
    </source>
</evidence>
<feature type="domain" description="Core-binding (CB)" evidence="3">
    <location>
        <begin position="57"/>
        <end position="144"/>
    </location>
</feature>
<evidence type="ECO:0000256" key="2">
    <source>
        <dbReference type="PROSITE-ProRule" id="PRU01248"/>
    </source>
</evidence>
<name>A0A1C4G032_9ENTR</name>
<dbReference type="PROSITE" id="PS51900">
    <property type="entry name" value="CB"/>
    <property type="match status" value="1"/>
</dbReference>
<proteinExistence type="predicted"/>
<dbReference type="Pfam" id="PF24624">
    <property type="entry name" value="Int_N"/>
    <property type="match status" value="1"/>
</dbReference>
<dbReference type="Proteomes" id="UP000198515">
    <property type="component" value="Unassembled WGS sequence"/>
</dbReference>
<accession>A0A1C4G032</accession>
<evidence type="ECO:0000256" key="1">
    <source>
        <dbReference type="ARBA" id="ARBA00022908"/>
    </source>
</evidence>